<evidence type="ECO:0000313" key="2">
    <source>
        <dbReference type="EMBL" id="KXB75451.1"/>
    </source>
</evidence>
<dbReference type="InterPro" id="IPR008984">
    <property type="entry name" value="SMAD_FHA_dom_sf"/>
</dbReference>
<dbReference type="Pfam" id="PF00498">
    <property type="entry name" value="FHA"/>
    <property type="match status" value="1"/>
</dbReference>
<dbReference type="AlphaFoldDB" id="A0A134B6A4"/>
<feature type="domain" description="FHA" evidence="1">
    <location>
        <begin position="86"/>
        <end position="145"/>
    </location>
</feature>
<dbReference type="SUPFAM" id="SSF49879">
    <property type="entry name" value="SMAD/FHA domain"/>
    <property type="match status" value="1"/>
</dbReference>
<dbReference type="InterPro" id="IPR000253">
    <property type="entry name" value="FHA_dom"/>
</dbReference>
<dbReference type="RefSeq" id="WP_060935608.1">
    <property type="nucleotide sequence ID" value="NZ_KQ960453.1"/>
</dbReference>
<protein>
    <submittedName>
        <fullName evidence="2">FHA domain protein</fullName>
    </submittedName>
</protein>
<dbReference type="EMBL" id="LSDK01000092">
    <property type="protein sequence ID" value="KXB75451.1"/>
    <property type="molecule type" value="Genomic_DNA"/>
</dbReference>
<sequence length="182" mass="20410">MKKIFCPKCDTAIPLRRERIEELQASGEDRLSIICPQCTHQLNLRLRLPSAKSTKRQEQRTSVGHIIVVENVFGYKQLFPLYVGVNAIGRRNKDTATDIPIITSDPSMDRHHAIIKVTEGRTGKLRFAVADDDSRVGTFLAGELLAPKEWRYLQPGDVLTLGATSIIFSDEPLPEDPTIEES</sequence>
<dbReference type="OrthoDB" id="949044at2"/>
<comment type="caution">
    <text evidence="2">The sequence shown here is derived from an EMBL/GenBank/DDBJ whole genome shotgun (WGS) entry which is preliminary data.</text>
</comment>
<dbReference type="PROSITE" id="PS50006">
    <property type="entry name" value="FHA_DOMAIN"/>
    <property type="match status" value="1"/>
</dbReference>
<dbReference type="CDD" id="cd00060">
    <property type="entry name" value="FHA"/>
    <property type="match status" value="1"/>
</dbReference>
<accession>A0A134B6A4</accession>
<organism evidence="2 3">
    <name type="scientific">Porphyromonas somerae</name>
    <dbReference type="NCBI Taxonomy" id="322095"/>
    <lineage>
        <taxon>Bacteria</taxon>
        <taxon>Pseudomonadati</taxon>
        <taxon>Bacteroidota</taxon>
        <taxon>Bacteroidia</taxon>
        <taxon>Bacteroidales</taxon>
        <taxon>Porphyromonadaceae</taxon>
        <taxon>Porphyromonas</taxon>
    </lineage>
</organism>
<proteinExistence type="predicted"/>
<name>A0A134B6A4_9PORP</name>
<dbReference type="STRING" id="322095.HMPREF3185_01375"/>
<evidence type="ECO:0000259" key="1">
    <source>
        <dbReference type="PROSITE" id="PS50006"/>
    </source>
</evidence>
<keyword evidence="3" id="KW-1185">Reference proteome</keyword>
<dbReference type="PATRIC" id="fig|322095.3.peg.1360"/>
<gene>
    <name evidence="2" type="ORF">HMPREF3185_01375</name>
</gene>
<reference evidence="3" key="1">
    <citation type="submission" date="2016-01" db="EMBL/GenBank/DDBJ databases">
        <authorList>
            <person name="Mitreva M."/>
            <person name="Pepin K.H."/>
            <person name="Mihindukulasuriya K.A."/>
            <person name="Fulton R."/>
            <person name="Fronick C."/>
            <person name="O'Laughlin M."/>
            <person name="Miner T."/>
            <person name="Herter B."/>
            <person name="Rosa B.A."/>
            <person name="Cordes M."/>
            <person name="Tomlinson C."/>
            <person name="Wollam A."/>
            <person name="Palsikar V.B."/>
            <person name="Mardis E.R."/>
            <person name="Wilson R.K."/>
        </authorList>
    </citation>
    <scope>NUCLEOTIDE SEQUENCE [LARGE SCALE GENOMIC DNA]</scope>
    <source>
        <strain evidence="3">KA00683</strain>
    </source>
</reference>
<dbReference type="Proteomes" id="UP000070224">
    <property type="component" value="Unassembled WGS sequence"/>
</dbReference>
<evidence type="ECO:0000313" key="3">
    <source>
        <dbReference type="Proteomes" id="UP000070224"/>
    </source>
</evidence>
<dbReference type="Gene3D" id="2.60.200.20">
    <property type="match status" value="1"/>
</dbReference>